<evidence type="ECO:0000256" key="4">
    <source>
        <dbReference type="ARBA" id="ARBA00022884"/>
    </source>
</evidence>
<dbReference type="Gene3D" id="3.40.1280.10">
    <property type="match status" value="1"/>
</dbReference>
<dbReference type="GO" id="GO:0003723">
    <property type="term" value="F:RNA binding"/>
    <property type="evidence" value="ECO:0007669"/>
    <property type="project" value="UniProtKB-KW"/>
</dbReference>
<dbReference type="CDD" id="cd18091">
    <property type="entry name" value="SpoU-like_TRM3-like"/>
    <property type="match status" value="1"/>
</dbReference>
<dbReference type="PANTHER" id="PTHR12029:SF11">
    <property type="entry name" value="METHYLTRANSFERASE TARBP1-RELATED"/>
    <property type="match status" value="1"/>
</dbReference>
<evidence type="ECO:0000256" key="6">
    <source>
        <dbReference type="ARBA" id="ARBA00093266"/>
    </source>
</evidence>
<dbReference type="SUPFAM" id="SSF75217">
    <property type="entry name" value="alpha/beta knot"/>
    <property type="match status" value="1"/>
</dbReference>
<dbReference type="AlphaFoldDB" id="A0A151S9J3"/>
<evidence type="ECO:0000256" key="7">
    <source>
        <dbReference type="ARBA" id="ARBA00093361"/>
    </source>
</evidence>
<dbReference type="InterPro" id="IPR029026">
    <property type="entry name" value="tRNA_m1G_MTases_N"/>
</dbReference>
<dbReference type="EC" id="2.1.1.34" evidence="8"/>
<keyword evidence="5" id="KW-0007">Acetylation</keyword>
<feature type="transmembrane region" description="Helical" evidence="11">
    <location>
        <begin position="146"/>
        <end position="164"/>
    </location>
</feature>
<dbReference type="InterPro" id="IPR044748">
    <property type="entry name" value="Trm3/TARBP1_C"/>
</dbReference>
<evidence type="ECO:0000256" key="10">
    <source>
        <dbReference type="ARBA" id="ARBA00093656"/>
    </source>
</evidence>
<reference evidence="13" key="1">
    <citation type="journal article" date="2012" name="Nat. Biotechnol.">
        <title>Draft genome sequence of pigeonpea (Cajanus cajan), an orphan legume crop of resource-poor farmers.</title>
        <authorList>
            <person name="Varshney R.K."/>
            <person name="Chen W."/>
            <person name="Li Y."/>
            <person name="Bharti A.K."/>
            <person name="Saxena R.K."/>
            <person name="Schlueter J.A."/>
            <person name="Donoghue M.T."/>
            <person name="Azam S."/>
            <person name="Fan G."/>
            <person name="Whaley A.M."/>
            <person name="Farmer A.D."/>
            <person name="Sheridan J."/>
            <person name="Iwata A."/>
            <person name="Tuteja R."/>
            <person name="Penmetsa R.V."/>
            <person name="Wu W."/>
            <person name="Upadhyaya H.D."/>
            <person name="Yang S.P."/>
            <person name="Shah T."/>
            <person name="Saxena K.B."/>
            <person name="Michael T."/>
            <person name="McCombie W.R."/>
            <person name="Yang B."/>
            <person name="Zhang G."/>
            <person name="Yang H."/>
            <person name="Wang J."/>
            <person name="Spillane C."/>
            <person name="Cook D.R."/>
            <person name="May G.D."/>
            <person name="Xu X."/>
            <person name="Jackson S.A."/>
        </authorList>
    </citation>
    <scope>NUCLEOTIDE SEQUENCE [LARGE SCALE GENOMIC DNA]</scope>
</reference>
<dbReference type="GO" id="GO:0030488">
    <property type="term" value="P:tRNA methylation"/>
    <property type="evidence" value="ECO:0007669"/>
    <property type="project" value="InterPro"/>
</dbReference>
<evidence type="ECO:0000313" key="13">
    <source>
        <dbReference type="EMBL" id="KYP51496.1"/>
    </source>
</evidence>
<dbReference type="EMBL" id="KQ483437">
    <property type="protein sequence ID" value="KYP51496.1"/>
    <property type="molecule type" value="Genomic_DNA"/>
</dbReference>
<evidence type="ECO:0000256" key="1">
    <source>
        <dbReference type="ARBA" id="ARBA00022603"/>
    </source>
</evidence>
<evidence type="ECO:0000259" key="12">
    <source>
        <dbReference type="Pfam" id="PF00588"/>
    </source>
</evidence>
<dbReference type="STRING" id="3821.A0A151S9J3"/>
<name>A0A151S9J3_CAJCA</name>
<keyword evidence="14" id="KW-1185">Reference proteome</keyword>
<evidence type="ECO:0000256" key="9">
    <source>
        <dbReference type="ARBA" id="ARBA00093636"/>
    </source>
</evidence>
<dbReference type="InterPro" id="IPR045330">
    <property type="entry name" value="TRM3/TARBP1"/>
</dbReference>
<proteinExistence type="predicted"/>
<keyword evidence="1 13" id="KW-0489">Methyltransferase</keyword>
<keyword evidence="2" id="KW-0808">Transferase</keyword>
<evidence type="ECO:0000256" key="8">
    <source>
        <dbReference type="ARBA" id="ARBA00093594"/>
    </source>
</evidence>
<accession>A0A151S9J3</accession>
<evidence type="ECO:0000256" key="5">
    <source>
        <dbReference type="ARBA" id="ARBA00022990"/>
    </source>
</evidence>
<sequence>MSNSQVKEQLVPILRDYNMRQQALSSYVFIAANVILNSSKDVQSSHLDELFPPLVPLLTSHHHSLRGFTQLLAFQILHKLFPSLNYGSSEMLPLEKRCFVDLKTYLARNSDCARLRTSMEGYLDAYDPNSSVTPAGIFINRVEVRVCVAFVSAFMIYLFIISFWCVKEDDFECVPTSLMEQVLKFLNDAREDLRCSMAKDVVTIRNETLNFNGDKHYKENLSGGTEETMLKDMSSDFQKKVTFTKHEKGDNEASFLYGNDETYKKMAEIERDDLLLDQLLQSRRSSLDQQKASRQNFILVASLLDRIPNLAGLARTCEVFRASGLAIADTKIINDKQFQLISVTAEKWVPIFEVPLDSIKTYLQKKKREGFSILGLEQTANSVPLDQYIFPKKMVLVLGREKEGIPVDVIHILDACIEIPQFGVVRSLNVHVSGAIALWEYTRQQRSQ</sequence>
<comment type="function">
    <text evidence="7">S-adenosyl-L-methionine-dependent 2'-O-ribose methyltransferase that catalyzes the formation of 2'-O-methylguanosine at position 18 (Gm18) in a subset of tRNA. Selectively mediates Gm18 methylation of tRNAGln-TTG/CTG and tRNASer-TGA/GCT. Gm18 modification can enhance the stability of modified tRNAs.</text>
</comment>
<dbReference type="GO" id="GO:0141100">
    <property type="term" value="F:tRNA (guanine(18)-2'-O)-methyltransferase activity"/>
    <property type="evidence" value="ECO:0007669"/>
    <property type="project" value="UniProtKB-EC"/>
</dbReference>
<keyword evidence="3" id="KW-0949">S-adenosyl-L-methionine</keyword>
<dbReference type="InterPro" id="IPR001537">
    <property type="entry name" value="SpoU_MeTrfase"/>
</dbReference>
<dbReference type="OMA" id="ENTNCHA"/>
<dbReference type="PANTHER" id="PTHR12029">
    <property type="entry name" value="RNA METHYLTRANSFERASE"/>
    <property type="match status" value="1"/>
</dbReference>
<keyword evidence="11" id="KW-0472">Membrane</keyword>
<organism evidence="13 14">
    <name type="scientific">Cajanus cajan</name>
    <name type="common">Pigeon pea</name>
    <name type="synonym">Cajanus indicus</name>
    <dbReference type="NCBI Taxonomy" id="3821"/>
    <lineage>
        <taxon>Eukaryota</taxon>
        <taxon>Viridiplantae</taxon>
        <taxon>Streptophyta</taxon>
        <taxon>Embryophyta</taxon>
        <taxon>Tracheophyta</taxon>
        <taxon>Spermatophyta</taxon>
        <taxon>Magnoliopsida</taxon>
        <taxon>eudicotyledons</taxon>
        <taxon>Gunneridae</taxon>
        <taxon>Pentapetalae</taxon>
        <taxon>rosids</taxon>
        <taxon>fabids</taxon>
        <taxon>Fabales</taxon>
        <taxon>Fabaceae</taxon>
        <taxon>Papilionoideae</taxon>
        <taxon>50 kb inversion clade</taxon>
        <taxon>NPAAA clade</taxon>
        <taxon>indigoferoid/millettioid clade</taxon>
        <taxon>Phaseoleae</taxon>
        <taxon>Cajanus</taxon>
    </lineage>
</organism>
<dbReference type="FunFam" id="3.40.1280.10:FF:000010">
    <property type="entry name" value="probable methyltransferase TARBP1"/>
    <property type="match status" value="1"/>
</dbReference>
<keyword evidence="11" id="KW-1133">Transmembrane helix</keyword>
<dbReference type="InterPro" id="IPR029028">
    <property type="entry name" value="Alpha/beta_knot_MTases"/>
</dbReference>
<feature type="domain" description="tRNA/rRNA methyltransferase SpoU type" evidence="12">
    <location>
        <begin position="297"/>
        <end position="439"/>
    </location>
</feature>
<evidence type="ECO:0000313" key="14">
    <source>
        <dbReference type="Proteomes" id="UP000075243"/>
    </source>
</evidence>
<keyword evidence="11" id="KW-0812">Transmembrane</keyword>
<evidence type="ECO:0000256" key="3">
    <source>
        <dbReference type="ARBA" id="ARBA00022691"/>
    </source>
</evidence>
<dbReference type="Proteomes" id="UP000075243">
    <property type="component" value="Unassembled WGS sequence"/>
</dbReference>
<dbReference type="Pfam" id="PF00588">
    <property type="entry name" value="SpoU_methylase"/>
    <property type="match status" value="1"/>
</dbReference>
<dbReference type="Gramene" id="C.cajan_27219.t">
    <property type="protein sequence ID" value="C.cajan_27219.t"/>
    <property type="gene ID" value="C.cajan_27219"/>
</dbReference>
<evidence type="ECO:0000256" key="11">
    <source>
        <dbReference type="SAM" id="Phobius"/>
    </source>
</evidence>
<keyword evidence="4" id="KW-0694">RNA-binding</keyword>
<protein>
    <recommendedName>
        <fullName evidence="9">tRNA (guanosine(18)-2'-O)-methyltransferase TARBP1</fullName>
        <ecNumber evidence="8">2.1.1.34</ecNumber>
    </recommendedName>
    <alternativeName>
        <fullName evidence="10">TAR RNA-binding protein 1</fullName>
    </alternativeName>
</protein>
<comment type="catalytic activity">
    <reaction evidence="6">
        <text>guanosine(18) in tRNA + S-adenosyl-L-methionine = 2'-O-methylguanosine(18) in tRNA + S-adenosyl-L-homocysteine + H(+)</text>
        <dbReference type="Rhea" id="RHEA:20077"/>
        <dbReference type="Rhea" id="RHEA-COMP:10190"/>
        <dbReference type="Rhea" id="RHEA-COMP:10192"/>
        <dbReference type="ChEBI" id="CHEBI:15378"/>
        <dbReference type="ChEBI" id="CHEBI:57856"/>
        <dbReference type="ChEBI" id="CHEBI:59789"/>
        <dbReference type="ChEBI" id="CHEBI:74269"/>
        <dbReference type="ChEBI" id="CHEBI:74445"/>
        <dbReference type="EC" id="2.1.1.34"/>
    </reaction>
    <physiologicalReaction direction="left-to-right" evidence="6">
        <dbReference type="Rhea" id="RHEA:20078"/>
    </physiologicalReaction>
</comment>
<evidence type="ECO:0000256" key="2">
    <source>
        <dbReference type="ARBA" id="ARBA00022679"/>
    </source>
</evidence>
<gene>
    <name evidence="13" type="ORF">KK1_026656</name>
</gene>